<evidence type="ECO:0000313" key="2">
    <source>
        <dbReference type="Proteomes" id="UP001558613"/>
    </source>
</evidence>
<organism evidence="1 2">
    <name type="scientific">Cirrhinus molitorella</name>
    <name type="common">mud carp</name>
    <dbReference type="NCBI Taxonomy" id="172907"/>
    <lineage>
        <taxon>Eukaryota</taxon>
        <taxon>Metazoa</taxon>
        <taxon>Chordata</taxon>
        <taxon>Craniata</taxon>
        <taxon>Vertebrata</taxon>
        <taxon>Euteleostomi</taxon>
        <taxon>Actinopterygii</taxon>
        <taxon>Neopterygii</taxon>
        <taxon>Teleostei</taxon>
        <taxon>Ostariophysi</taxon>
        <taxon>Cypriniformes</taxon>
        <taxon>Cyprinidae</taxon>
        <taxon>Labeoninae</taxon>
        <taxon>Labeonini</taxon>
        <taxon>Cirrhinus</taxon>
    </lineage>
</organism>
<keyword evidence="2" id="KW-1185">Reference proteome</keyword>
<dbReference type="EMBL" id="JAYMGO010000003">
    <property type="protein sequence ID" value="KAL1277471.1"/>
    <property type="molecule type" value="Genomic_DNA"/>
</dbReference>
<evidence type="ECO:0000313" key="1">
    <source>
        <dbReference type="EMBL" id="KAL1277471.1"/>
    </source>
</evidence>
<accession>A0ABR3NL02</accession>
<sequence length="125" mass="13241">MAKRFTLRSSSGSGHFHIQPDESFISLNAPLEFPVVAGERVIRPVLLLSRSGVGAVSGYLLKQRGVQGKVTASAWSLRPSSELQGRASAPHAHGARGRWSLQDGALMRAERSPAGGVTALILSDP</sequence>
<protein>
    <submittedName>
        <fullName evidence="1">Uncharacterized protein</fullName>
    </submittedName>
</protein>
<dbReference type="Proteomes" id="UP001558613">
    <property type="component" value="Unassembled WGS sequence"/>
</dbReference>
<reference evidence="1 2" key="1">
    <citation type="submission" date="2023-09" db="EMBL/GenBank/DDBJ databases">
        <authorList>
            <person name="Wang M."/>
        </authorList>
    </citation>
    <scope>NUCLEOTIDE SEQUENCE [LARGE SCALE GENOMIC DNA]</scope>
    <source>
        <strain evidence="1">GT-2023</strain>
        <tissue evidence="1">Liver</tissue>
    </source>
</reference>
<comment type="caution">
    <text evidence="1">The sequence shown here is derived from an EMBL/GenBank/DDBJ whole genome shotgun (WGS) entry which is preliminary data.</text>
</comment>
<gene>
    <name evidence="1" type="ORF">QQF64_024144</name>
</gene>
<name>A0ABR3NL02_9TELE</name>
<proteinExistence type="predicted"/>